<protein>
    <submittedName>
        <fullName evidence="1">Uncharacterized protein</fullName>
    </submittedName>
</protein>
<reference evidence="1 2" key="1">
    <citation type="journal article" date="2019" name="Nat. Ecol. Evol.">
        <title>Megaphylogeny resolves global patterns of mushroom evolution.</title>
        <authorList>
            <person name="Varga T."/>
            <person name="Krizsan K."/>
            <person name="Foldi C."/>
            <person name="Dima B."/>
            <person name="Sanchez-Garcia M."/>
            <person name="Sanchez-Ramirez S."/>
            <person name="Szollosi G.J."/>
            <person name="Szarkandi J.G."/>
            <person name="Papp V."/>
            <person name="Albert L."/>
            <person name="Andreopoulos W."/>
            <person name="Angelini C."/>
            <person name="Antonin V."/>
            <person name="Barry K.W."/>
            <person name="Bougher N.L."/>
            <person name="Buchanan P."/>
            <person name="Buyck B."/>
            <person name="Bense V."/>
            <person name="Catcheside P."/>
            <person name="Chovatia M."/>
            <person name="Cooper J."/>
            <person name="Damon W."/>
            <person name="Desjardin D."/>
            <person name="Finy P."/>
            <person name="Geml J."/>
            <person name="Haridas S."/>
            <person name="Hughes K."/>
            <person name="Justo A."/>
            <person name="Karasinski D."/>
            <person name="Kautmanova I."/>
            <person name="Kiss B."/>
            <person name="Kocsube S."/>
            <person name="Kotiranta H."/>
            <person name="LaButti K.M."/>
            <person name="Lechner B.E."/>
            <person name="Liimatainen K."/>
            <person name="Lipzen A."/>
            <person name="Lukacs Z."/>
            <person name="Mihaltcheva S."/>
            <person name="Morgado L.N."/>
            <person name="Niskanen T."/>
            <person name="Noordeloos M.E."/>
            <person name="Ohm R.A."/>
            <person name="Ortiz-Santana B."/>
            <person name="Ovrebo C."/>
            <person name="Racz N."/>
            <person name="Riley R."/>
            <person name="Savchenko A."/>
            <person name="Shiryaev A."/>
            <person name="Soop K."/>
            <person name="Spirin V."/>
            <person name="Szebenyi C."/>
            <person name="Tomsovsky M."/>
            <person name="Tulloss R.E."/>
            <person name="Uehling J."/>
            <person name="Grigoriev I.V."/>
            <person name="Vagvolgyi C."/>
            <person name="Papp T."/>
            <person name="Martin F.M."/>
            <person name="Miettinen O."/>
            <person name="Hibbett D.S."/>
            <person name="Nagy L.G."/>
        </authorList>
    </citation>
    <scope>NUCLEOTIDE SEQUENCE [LARGE SCALE GENOMIC DNA]</scope>
    <source>
        <strain evidence="1 2">CBS 962.96</strain>
    </source>
</reference>
<proteinExistence type="predicted"/>
<dbReference type="AlphaFoldDB" id="A0A4S8KL71"/>
<name>A0A4S8KL71_DENBC</name>
<accession>A0A4S8KL71</accession>
<dbReference type="OrthoDB" id="3257409at2759"/>
<sequence length="190" mass="21694">DLAICRAFAYKVQTHTSDDAFKKIPYAFPSETPLPSLKKIRSRVATLSGIEPEIYHCCVNSCVCYVGAHESLEACPFCHERRYHQDRKPRKTFIYIPIIPRLRAFAINQQMAERMQYRDRFVTGKLPGEESSEPEVVKDVFDGEGYRGLLGEKVVVGDHTLPHTYFSDHRDVALGLSTDGFGPFKKRKHT</sequence>
<dbReference type="Proteomes" id="UP000297245">
    <property type="component" value="Unassembled WGS sequence"/>
</dbReference>
<dbReference type="EMBL" id="ML181044">
    <property type="protein sequence ID" value="THU76249.1"/>
    <property type="molecule type" value="Genomic_DNA"/>
</dbReference>
<keyword evidence="2" id="KW-1185">Reference proteome</keyword>
<feature type="non-terminal residue" evidence="1">
    <location>
        <position position="1"/>
    </location>
</feature>
<gene>
    <name evidence="1" type="ORF">K435DRAFT_600544</name>
</gene>
<evidence type="ECO:0000313" key="2">
    <source>
        <dbReference type="Proteomes" id="UP000297245"/>
    </source>
</evidence>
<evidence type="ECO:0000313" key="1">
    <source>
        <dbReference type="EMBL" id="THU76249.1"/>
    </source>
</evidence>
<feature type="non-terminal residue" evidence="1">
    <location>
        <position position="190"/>
    </location>
</feature>
<organism evidence="1 2">
    <name type="scientific">Dendrothele bispora (strain CBS 962.96)</name>
    <dbReference type="NCBI Taxonomy" id="1314807"/>
    <lineage>
        <taxon>Eukaryota</taxon>
        <taxon>Fungi</taxon>
        <taxon>Dikarya</taxon>
        <taxon>Basidiomycota</taxon>
        <taxon>Agaricomycotina</taxon>
        <taxon>Agaricomycetes</taxon>
        <taxon>Agaricomycetidae</taxon>
        <taxon>Agaricales</taxon>
        <taxon>Agaricales incertae sedis</taxon>
        <taxon>Dendrothele</taxon>
    </lineage>
</organism>